<dbReference type="EMBL" id="MN740754">
    <property type="protein sequence ID" value="QHU10378.1"/>
    <property type="molecule type" value="Genomic_DNA"/>
</dbReference>
<evidence type="ECO:0000313" key="2">
    <source>
        <dbReference type="EMBL" id="QHU10378.1"/>
    </source>
</evidence>
<reference evidence="2" key="1">
    <citation type="journal article" date="2020" name="Nature">
        <title>Giant virus diversity and host interactions through global metagenomics.</title>
        <authorList>
            <person name="Schulz F."/>
            <person name="Roux S."/>
            <person name="Paez-Espino D."/>
            <person name="Jungbluth S."/>
            <person name="Walsh D.A."/>
            <person name="Denef V.J."/>
            <person name="McMahon K.D."/>
            <person name="Konstantinidis K.T."/>
            <person name="Eloe-Fadrosh E.A."/>
            <person name="Kyrpides N.C."/>
            <person name="Woyke T."/>
        </authorList>
    </citation>
    <scope>NUCLEOTIDE SEQUENCE</scope>
    <source>
        <strain evidence="2">GVMAG-S-1101164-67</strain>
    </source>
</reference>
<dbReference type="Pfam" id="PF13621">
    <property type="entry name" value="Cupin_8"/>
    <property type="match status" value="1"/>
</dbReference>
<dbReference type="InterPro" id="IPR014710">
    <property type="entry name" value="RmlC-like_jellyroll"/>
</dbReference>
<dbReference type="Gene3D" id="2.60.120.10">
    <property type="entry name" value="Jelly Rolls"/>
    <property type="match status" value="1"/>
</dbReference>
<accession>A0A6C0K2E4</accession>
<dbReference type="AlphaFoldDB" id="A0A6C0K2E4"/>
<proteinExistence type="predicted"/>
<evidence type="ECO:0000259" key="1">
    <source>
        <dbReference type="Pfam" id="PF13621"/>
    </source>
</evidence>
<protein>
    <recommendedName>
        <fullName evidence="1">Cupin-like domain-containing protein</fullName>
    </recommendedName>
</protein>
<name>A0A6C0K2E4_9ZZZZ</name>
<feature type="domain" description="Cupin-like" evidence="1">
    <location>
        <begin position="44"/>
        <end position="257"/>
    </location>
</feature>
<sequence>MNYIIGFIIFLVVFITYIHINQQYKRSEDLEIYEMDYSNNSQLQEICDVKQPVIFEFETILPAIFANADLEYLSNKYGQELLNIKDTKDYAKSGKNDSIDSIPITCANARKLFLNDSGSHYYTENNGEFLEETGLVEKIQEVDNYLKPRFTVNTKYDYIAGSAKTCTPLKYHYDYRHYYVVTSGKITVKMTPWKSCKYLHPIKDYDNYEFRSTFNTWETPAPEMEKVRFLEYVVEKGNVLYIPPYWWYSIQFADNTSIYAITYNSLMNVVAYAPQWFLYFIQQQNIYKKVAKTIELPDDSDKSQQSIVGEHELDSGENAIQSL</sequence>
<dbReference type="SUPFAM" id="SSF51197">
    <property type="entry name" value="Clavaminate synthase-like"/>
    <property type="match status" value="1"/>
</dbReference>
<dbReference type="InterPro" id="IPR041667">
    <property type="entry name" value="Cupin_8"/>
</dbReference>
<organism evidence="2">
    <name type="scientific">viral metagenome</name>
    <dbReference type="NCBI Taxonomy" id="1070528"/>
    <lineage>
        <taxon>unclassified sequences</taxon>
        <taxon>metagenomes</taxon>
        <taxon>organismal metagenomes</taxon>
    </lineage>
</organism>